<evidence type="ECO:0000313" key="2">
    <source>
        <dbReference type="EMBL" id="CCH71166.1"/>
    </source>
</evidence>
<dbReference type="InterPro" id="IPR017517">
    <property type="entry name" value="Maleyloyr_isom"/>
</dbReference>
<protein>
    <recommendedName>
        <fullName evidence="1">Mycothiol-dependent maleylpyruvate isomerase metal-binding domain-containing protein</fullName>
    </recommendedName>
</protein>
<dbReference type="RefSeq" id="WP_010850997.1">
    <property type="nucleotide sequence ID" value="NZ_HF570956.1"/>
</dbReference>
<dbReference type="InterPro" id="IPR034660">
    <property type="entry name" value="DinB/YfiT-like"/>
</dbReference>
<dbReference type="OrthoDB" id="5178565at2"/>
<dbReference type="HOGENOM" id="CLU_094601_0_0_11"/>
<evidence type="ECO:0000313" key="3">
    <source>
        <dbReference type="Proteomes" id="UP000013167"/>
    </source>
</evidence>
<dbReference type="SUPFAM" id="SSF109854">
    <property type="entry name" value="DinB/YfiT-like putative metalloenzymes"/>
    <property type="match status" value="1"/>
</dbReference>
<dbReference type="Proteomes" id="UP000013167">
    <property type="component" value="Unassembled WGS sequence"/>
</dbReference>
<dbReference type="STRING" id="1193181.BN10_820002"/>
<sequence>MDPIWDSVHQERAALIRDLGQLDPDDWAIETQCQGWRVREVVAHLIDTATTTPLSFLTAMVRAKFDFDRQNDLGLKRYNSSDPAELVALLGQVAERTSGPPQFMAPLASRLVEEIVHGEDIRRAVGLHRTYQAEDLKTAISYQATTSTRFGGFRENLTGKQLTAEDLGWSRGEGAQIVGPAVEILMLISGRAPRRGELTGPGLESLR</sequence>
<dbReference type="InterPro" id="IPR024344">
    <property type="entry name" value="MDMPI_metal-binding"/>
</dbReference>
<name>N0E580_9MICO</name>
<accession>N0E580</accession>
<dbReference type="eggNOG" id="ENOG50314EV">
    <property type="taxonomic scope" value="Bacteria"/>
</dbReference>
<dbReference type="NCBIfam" id="TIGR03083">
    <property type="entry name" value="maleylpyruvate isomerase family mycothiol-dependent enzyme"/>
    <property type="match status" value="1"/>
</dbReference>
<gene>
    <name evidence="2" type="ORF">BN10_820002</name>
</gene>
<keyword evidence="3" id="KW-1185">Reference proteome</keyword>
<reference evidence="2 3" key="1">
    <citation type="journal article" date="2013" name="ISME J.">
        <title>A metabolic model for members of the genus Tetrasphaera involved in enhanced biological phosphorus removal.</title>
        <authorList>
            <person name="Kristiansen R."/>
            <person name="Nguyen H.T.T."/>
            <person name="Saunders A.M."/>
            <person name="Nielsen J.L."/>
            <person name="Wimmer R."/>
            <person name="Le V.Q."/>
            <person name="McIlroy S.J."/>
            <person name="Petrovski S."/>
            <person name="Seviour R.J."/>
            <person name="Calteau A."/>
            <person name="Nielsen K.L."/>
            <person name="Nielsen P.H."/>
        </authorList>
    </citation>
    <scope>NUCLEOTIDE SEQUENCE [LARGE SCALE GENOMIC DNA]</scope>
    <source>
        <strain evidence="2 3">Lp2</strain>
    </source>
</reference>
<evidence type="ECO:0000259" key="1">
    <source>
        <dbReference type="Pfam" id="PF11716"/>
    </source>
</evidence>
<proteinExistence type="predicted"/>
<dbReference type="AlphaFoldDB" id="N0E580"/>
<comment type="caution">
    <text evidence="2">The sequence shown here is derived from an EMBL/GenBank/DDBJ whole genome shotgun (WGS) entry which is preliminary data.</text>
</comment>
<organism evidence="2 3">
    <name type="scientific">Phycicoccus elongatus Lp2</name>
    <dbReference type="NCBI Taxonomy" id="1193181"/>
    <lineage>
        <taxon>Bacteria</taxon>
        <taxon>Bacillati</taxon>
        <taxon>Actinomycetota</taxon>
        <taxon>Actinomycetes</taxon>
        <taxon>Micrococcales</taxon>
        <taxon>Intrasporangiaceae</taxon>
        <taxon>Phycicoccus</taxon>
    </lineage>
</organism>
<feature type="domain" description="Mycothiol-dependent maleylpyruvate isomerase metal-binding" evidence="1">
    <location>
        <begin position="9"/>
        <end position="97"/>
    </location>
</feature>
<dbReference type="EMBL" id="CAIZ01000155">
    <property type="protein sequence ID" value="CCH71166.1"/>
    <property type="molecule type" value="Genomic_DNA"/>
</dbReference>
<dbReference type="Pfam" id="PF11716">
    <property type="entry name" value="MDMPI_N"/>
    <property type="match status" value="1"/>
</dbReference>
<dbReference type="Gene3D" id="1.20.120.450">
    <property type="entry name" value="dinb family like domain"/>
    <property type="match status" value="1"/>
</dbReference>
<dbReference type="GO" id="GO:0046872">
    <property type="term" value="F:metal ion binding"/>
    <property type="evidence" value="ECO:0007669"/>
    <property type="project" value="InterPro"/>
</dbReference>